<protein>
    <submittedName>
        <fullName evidence="2">Uncharacterized protein</fullName>
    </submittedName>
</protein>
<proteinExistence type="predicted"/>
<evidence type="ECO:0000313" key="2">
    <source>
        <dbReference type="EMBL" id="SDS44803.1"/>
    </source>
</evidence>
<reference evidence="2 3" key="1">
    <citation type="submission" date="2016-10" db="EMBL/GenBank/DDBJ databases">
        <authorList>
            <person name="de Groot N.N."/>
        </authorList>
    </citation>
    <scope>NUCLEOTIDE SEQUENCE [LARGE SCALE GENOMIC DNA]</scope>
    <source>
        <strain evidence="2 3">DSM 45434</strain>
    </source>
</reference>
<dbReference type="Proteomes" id="UP000182237">
    <property type="component" value="Chromosome I"/>
</dbReference>
<feature type="chain" id="PRO_5009259786" evidence="1">
    <location>
        <begin position="25"/>
        <end position="153"/>
    </location>
</feature>
<feature type="signal peptide" evidence="1">
    <location>
        <begin position="1"/>
        <end position="24"/>
    </location>
</feature>
<organism evidence="2 3">
    <name type="scientific">Corynebacterium timonense</name>
    <dbReference type="NCBI Taxonomy" id="441500"/>
    <lineage>
        <taxon>Bacteria</taxon>
        <taxon>Bacillati</taxon>
        <taxon>Actinomycetota</taxon>
        <taxon>Actinomycetes</taxon>
        <taxon>Mycobacteriales</taxon>
        <taxon>Corynebacteriaceae</taxon>
        <taxon>Corynebacterium</taxon>
    </lineage>
</organism>
<sequence>MRFKNTLAAVLVAAAIIPAGAASAQDTRQLATSYSLSAVNEGRDVVVSLEDGFSFDTIDGQTVVRDPQGVVSEAMPTGATDSDGEEIGFFYEKISDSELLVVKTGPNGTVAYGWWSDWGKCVAGTAGSAIGGGAAGGPWGAVGGGLVGAATFC</sequence>
<dbReference type="AlphaFoldDB" id="A0A1H1SAA3"/>
<dbReference type="EMBL" id="LT629765">
    <property type="protein sequence ID" value="SDS44803.1"/>
    <property type="molecule type" value="Genomic_DNA"/>
</dbReference>
<name>A0A1H1SAA3_9CORY</name>
<evidence type="ECO:0000256" key="1">
    <source>
        <dbReference type="SAM" id="SignalP"/>
    </source>
</evidence>
<keyword evidence="1" id="KW-0732">Signal</keyword>
<keyword evidence="3" id="KW-1185">Reference proteome</keyword>
<gene>
    <name evidence="2" type="ORF">SAMN04488539_1696</name>
</gene>
<accession>A0A1H1SAA3</accession>
<evidence type="ECO:0000313" key="3">
    <source>
        <dbReference type="Proteomes" id="UP000182237"/>
    </source>
</evidence>